<evidence type="ECO:0000313" key="9">
    <source>
        <dbReference type="Proteomes" id="UP000261812"/>
    </source>
</evidence>
<keyword evidence="4 6" id="KW-0862">Zinc</keyword>
<protein>
    <submittedName>
        <fullName evidence="8">M48 family metalloprotease</fullName>
    </submittedName>
</protein>
<evidence type="ECO:0000256" key="4">
    <source>
        <dbReference type="ARBA" id="ARBA00022833"/>
    </source>
</evidence>
<evidence type="ECO:0000259" key="7">
    <source>
        <dbReference type="Pfam" id="PF01435"/>
    </source>
</evidence>
<keyword evidence="3 6" id="KW-0378">Hydrolase</keyword>
<accession>A0A7D6ER57</accession>
<reference evidence="9" key="1">
    <citation type="submission" date="2018-09" db="EMBL/GenBank/DDBJ databases">
        <title>Complete genome sequence of thermophilic cyanobacteria strain Thermosynechococcus elongatus PKUAC-SCTE542.</title>
        <authorList>
            <person name="Liang Y."/>
            <person name="Tang J."/>
            <person name="Daroch M."/>
        </authorList>
    </citation>
    <scope>NUCLEOTIDE SEQUENCE [LARGE SCALE GENOMIC DNA]</scope>
    <source>
        <strain evidence="9">E542</strain>
    </source>
</reference>
<dbReference type="Gene3D" id="3.30.2010.10">
    <property type="entry name" value="Metalloproteases ('zincins'), catalytic domain"/>
    <property type="match status" value="1"/>
</dbReference>
<dbReference type="PANTHER" id="PTHR22726:SF1">
    <property type="entry name" value="METALLOENDOPEPTIDASE OMA1, MITOCHONDRIAL"/>
    <property type="match status" value="1"/>
</dbReference>
<keyword evidence="1 6" id="KW-0645">Protease</keyword>
<evidence type="ECO:0000256" key="2">
    <source>
        <dbReference type="ARBA" id="ARBA00022723"/>
    </source>
</evidence>
<evidence type="ECO:0000256" key="1">
    <source>
        <dbReference type="ARBA" id="ARBA00022670"/>
    </source>
</evidence>
<sequence>MWNLREILAVKKQRWFLLFASLVCGVAIALHPVAAQAQNLWQRLLLQGIQVIQLSNISPRQEVALGQQIHEQMLRQGMRLVRNPAAQNYVNSIGARLVNVGERRGLPYQFHIIQDRQVNAYATMGGFVYVTTGLMLRAENEAELASVIAHEIGHIDQRHVIRQLQQMAIAQGLITAAGLDRDRGLQMAMELAFRRPRSREQELEADRYGLGLLARSNYDPRAMVTFLQKLQREGGAPPTILSTHPAPRDRQLIAENLIRSGLSNECVVTPQPLCGTDTLAYQQQLRSF</sequence>
<evidence type="ECO:0000256" key="6">
    <source>
        <dbReference type="RuleBase" id="RU003983"/>
    </source>
</evidence>
<evidence type="ECO:0000313" key="8">
    <source>
        <dbReference type="EMBL" id="QLL29246.1"/>
    </source>
</evidence>
<dbReference type="PANTHER" id="PTHR22726">
    <property type="entry name" value="METALLOENDOPEPTIDASE OMA1"/>
    <property type="match status" value="1"/>
</dbReference>
<proteinExistence type="inferred from homology"/>
<dbReference type="CDD" id="cd07333">
    <property type="entry name" value="M48C_bepA_like"/>
    <property type="match status" value="1"/>
</dbReference>
<feature type="domain" description="Peptidase M48" evidence="7">
    <location>
        <begin position="85"/>
        <end position="250"/>
    </location>
</feature>
<keyword evidence="9" id="KW-1185">Reference proteome</keyword>
<dbReference type="GO" id="GO:0016020">
    <property type="term" value="C:membrane"/>
    <property type="evidence" value="ECO:0007669"/>
    <property type="project" value="TreeGrafter"/>
</dbReference>
<evidence type="ECO:0000256" key="5">
    <source>
        <dbReference type="ARBA" id="ARBA00023049"/>
    </source>
</evidence>
<organism evidence="8 9">
    <name type="scientific">Thermosynechococcus sichuanensis E542</name>
    <dbReference type="NCBI Taxonomy" id="2016101"/>
    <lineage>
        <taxon>Bacteria</taxon>
        <taxon>Bacillati</taxon>
        <taxon>Cyanobacteriota</taxon>
        <taxon>Cyanophyceae</taxon>
        <taxon>Acaryochloridales</taxon>
        <taxon>Thermosynechococcaceae</taxon>
        <taxon>Thermosynechococcus</taxon>
        <taxon>Thermosynechococcus sichuanensis</taxon>
    </lineage>
</organism>
<dbReference type="AlphaFoldDB" id="A0A7D6ER57"/>
<dbReference type="EMBL" id="CP032152">
    <property type="protein sequence ID" value="QLL29246.1"/>
    <property type="molecule type" value="Genomic_DNA"/>
</dbReference>
<dbReference type="InterPro" id="IPR051156">
    <property type="entry name" value="Mito/Outer_Membr_Metalloprot"/>
</dbReference>
<dbReference type="Proteomes" id="UP000261812">
    <property type="component" value="Chromosome"/>
</dbReference>
<dbReference type="GO" id="GO:0046872">
    <property type="term" value="F:metal ion binding"/>
    <property type="evidence" value="ECO:0007669"/>
    <property type="project" value="UniProtKB-KW"/>
</dbReference>
<name>A0A7D6ER57_9CYAN</name>
<dbReference type="Pfam" id="PF01435">
    <property type="entry name" value="Peptidase_M48"/>
    <property type="match status" value="1"/>
</dbReference>
<dbReference type="KEGG" id="tsq:D3A95_07995"/>
<keyword evidence="5 6" id="KW-0482">Metalloprotease</keyword>
<dbReference type="GO" id="GO:0051603">
    <property type="term" value="P:proteolysis involved in protein catabolic process"/>
    <property type="evidence" value="ECO:0007669"/>
    <property type="project" value="TreeGrafter"/>
</dbReference>
<gene>
    <name evidence="8" type="ORF">D3A95_07995</name>
</gene>
<evidence type="ECO:0000256" key="3">
    <source>
        <dbReference type="ARBA" id="ARBA00022801"/>
    </source>
</evidence>
<keyword evidence="2" id="KW-0479">Metal-binding</keyword>
<comment type="similarity">
    <text evidence="6">Belongs to the peptidase M48 family.</text>
</comment>
<comment type="cofactor">
    <cofactor evidence="6">
        <name>Zn(2+)</name>
        <dbReference type="ChEBI" id="CHEBI:29105"/>
    </cofactor>
    <text evidence="6">Binds 1 zinc ion per subunit.</text>
</comment>
<dbReference type="GO" id="GO:0004222">
    <property type="term" value="F:metalloendopeptidase activity"/>
    <property type="evidence" value="ECO:0007669"/>
    <property type="project" value="InterPro"/>
</dbReference>
<dbReference type="InterPro" id="IPR001915">
    <property type="entry name" value="Peptidase_M48"/>
</dbReference>